<dbReference type="InterPro" id="IPR002912">
    <property type="entry name" value="ACT_dom"/>
</dbReference>
<dbReference type="CDD" id="cd00090">
    <property type="entry name" value="HTH_ARSR"/>
    <property type="match status" value="1"/>
</dbReference>
<dbReference type="Proteomes" id="UP000619545">
    <property type="component" value="Unassembled WGS sequence"/>
</dbReference>
<evidence type="ECO:0000259" key="1">
    <source>
        <dbReference type="PROSITE" id="PS51671"/>
    </source>
</evidence>
<accession>A0A832T7M9</accession>
<dbReference type="InterPro" id="IPR036388">
    <property type="entry name" value="WH-like_DNA-bd_sf"/>
</dbReference>
<dbReference type="InterPro" id="IPR011991">
    <property type="entry name" value="ArsR-like_HTH"/>
</dbReference>
<name>A0A832T7M9_9EURY</name>
<gene>
    <name evidence="2" type="ORF">HA336_00290</name>
</gene>
<comment type="caution">
    <text evidence="2">The sequence shown here is derived from an EMBL/GenBank/DDBJ whole genome shotgun (WGS) entry which is preliminary data.</text>
</comment>
<dbReference type="EMBL" id="DUJS01000001">
    <property type="protein sequence ID" value="HII69655.1"/>
    <property type="molecule type" value="Genomic_DNA"/>
</dbReference>
<dbReference type="Gene3D" id="1.10.10.10">
    <property type="entry name" value="Winged helix-like DNA-binding domain superfamily/Winged helix DNA-binding domain"/>
    <property type="match status" value="1"/>
</dbReference>
<dbReference type="InterPro" id="IPR045865">
    <property type="entry name" value="ACT-like_dom_sf"/>
</dbReference>
<dbReference type="Pfam" id="PF08279">
    <property type="entry name" value="HTH_11"/>
    <property type="match status" value="1"/>
</dbReference>
<dbReference type="Pfam" id="PF01842">
    <property type="entry name" value="ACT"/>
    <property type="match status" value="1"/>
</dbReference>
<protein>
    <submittedName>
        <fullName evidence="2">ACT domain-containing protein</fullName>
    </submittedName>
</protein>
<dbReference type="Gene3D" id="3.30.70.260">
    <property type="match status" value="1"/>
</dbReference>
<dbReference type="SUPFAM" id="SSF46785">
    <property type="entry name" value="Winged helix' DNA-binding domain"/>
    <property type="match status" value="1"/>
</dbReference>
<organism evidence="2 3">
    <name type="scientific">Methanopyrus kandleri</name>
    <dbReference type="NCBI Taxonomy" id="2320"/>
    <lineage>
        <taxon>Archaea</taxon>
        <taxon>Methanobacteriati</taxon>
        <taxon>Methanobacteriota</taxon>
        <taxon>Methanomada group</taxon>
        <taxon>Methanopyri</taxon>
        <taxon>Methanopyrales</taxon>
        <taxon>Methanopyraceae</taxon>
        <taxon>Methanopyrus</taxon>
    </lineage>
</organism>
<dbReference type="SUPFAM" id="SSF55021">
    <property type="entry name" value="ACT-like"/>
    <property type="match status" value="1"/>
</dbReference>
<feature type="domain" description="ACT" evidence="1">
    <location>
        <begin position="76"/>
        <end position="146"/>
    </location>
</feature>
<evidence type="ECO:0000313" key="2">
    <source>
        <dbReference type="EMBL" id="HII69655.1"/>
    </source>
</evidence>
<dbReference type="InterPro" id="IPR013196">
    <property type="entry name" value="HTH_11"/>
</dbReference>
<reference evidence="2" key="1">
    <citation type="journal article" date="2020" name="bioRxiv">
        <title>A rank-normalized archaeal taxonomy based on genome phylogeny resolves widespread incomplete and uneven classifications.</title>
        <authorList>
            <person name="Rinke C."/>
            <person name="Chuvochina M."/>
            <person name="Mussig A.J."/>
            <person name="Chaumeil P.-A."/>
            <person name="Waite D.W."/>
            <person name="Whitman W.B."/>
            <person name="Parks D.H."/>
            <person name="Hugenholtz P."/>
        </authorList>
    </citation>
    <scope>NUCLEOTIDE SEQUENCE</scope>
    <source>
        <strain evidence="2">UBA8853</strain>
    </source>
</reference>
<dbReference type="AlphaFoldDB" id="A0A832T7M9"/>
<evidence type="ECO:0000313" key="3">
    <source>
        <dbReference type="Proteomes" id="UP000619545"/>
    </source>
</evidence>
<dbReference type="PROSITE" id="PS51671">
    <property type="entry name" value="ACT"/>
    <property type="match status" value="1"/>
</dbReference>
<proteinExistence type="predicted"/>
<dbReference type="InterPro" id="IPR036390">
    <property type="entry name" value="WH_DNA-bd_sf"/>
</dbReference>
<sequence length="149" mass="16248">MELVVNNSGITVSEISRRLGLHRSTLDRYVKILKDLGLVETKPGRGGGVYPTKDAVLLVRSGGRVTIVRRGGGRARILIEAEDRPGLLADVTNRLASAGVNILETELKVEEGIAIMEFEAENVVHEEVLQELDGLSGLIRVEVEPRGRK</sequence>